<dbReference type="RefSeq" id="XP_024377202.1">
    <property type="nucleotide sequence ID" value="XM_024521434.2"/>
</dbReference>
<dbReference type="EMBL" id="ABEU02000006">
    <property type="status" value="NOT_ANNOTATED_CDS"/>
    <property type="molecule type" value="Genomic_DNA"/>
</dbReference>
<organism evidence="1 2">
    <name type="scientific">Physcomitrium patens</name>
    <name type="common">Spreading-leaved earth moss</name>
    <name type="synonym">Physcomitrella patens</name>
    <dbReference type="NCBI Taxonomy" id="3218"/>
    <lineage>
        <taxon>Eukaryota</taxon>
        <taxon>Viridiplantae</taxon>
        <taxon>Streptophyta</taxon>
        <taxon>Embryophyta</taxon>
        <taxon>Bryophyta</taxon>
        <taxon>Bryophytina</taxon>
        <taxon>Bryopsida</taxon>
        <taxon>Funariidae</taxon>
        <taxon>Funariales</taxon>
        <taxon>Funariaceae</taxon>
        <taxon>Physcomitrium</taxon>
    </lineage>
</organism>
<evidence type="ECO:0000313" key="1">
    <source>
        <dbReference type="EnsemblPlants" id="Pp3c6_24940V3.3"/>
    </source>
</evidence>
<dbReference type="Proteomes" id="UP000006727">
    <property type="component" value="Chromosome 6"/>
</dbReference>
<dbReference type="Pfam" id="PF12049">
    <property type="entry name" value="DUF3531"/>
    <property type="match status" value="1"/>
</dbReference>
<dbReference type="GeneID" id="112283106"/>
<proteinExistence type="predicted"/>
<dbReference type="AlphaFoldDB" id="A0A7I4FS85"/>
<reference evidence="1" key="3">
    <citation type="submission" date="2020-12" db="UniProtKB">
        <authorList>
            <consortium name="EnsemblPlants"/>
        </authorList>
    </citation>
    <scope>IDENTIFICATION</scope>
</reference>
<dbReference type="EnsemblPlants" id="Pp3c6_24940V3.3">
    <property type="protein sequence ID" value="Pp3c6_24940V3.3"/>
    <property type="gene ID" value="Pp3c6_24940"/>
</dbReference>
<dbReference type="InterPro" id="IPR021920">
    <property type="entry name" value="DUF3531"/>
</dbReference>
<dbReference type="PANTHER" id="PTHR46737">
    <property type="entry name" value="OS02G0827600 PROTEIN"/>
    <property type="match status" value="1"/>
</dbReference>
<reference evidence="1 2" key="2">
    <citation type="journal article" date="2018" name="Plant J.">
        <title>The Physcomitrella patens chromosome-scale assembly reveals moss genome structure and evolution.</title>
        <authorList>
            <person name="Lang D."/>
            <person name="Ullrich K.K."/>
            <person name="Murat F."/>
            <person name="Fuchs J."/>
            <person name="Jenkins J."/>
            <person name="Haas F.B."/>
            <person name="Piednoel M."/>
            <person name="Gundlach H."/>
            <person name="Van Bel M."/>
            <person name="Meyberg R."/>
            <person name="Vives C."/>
            <person name="Morata J."/>
            <person name="Symeonidi A."/>
            <person name="Hiss M."/>
            <person name="Muchero W."/>
            <person name="Kamisugi Y."/>
            <person name="Saleh O."/>
            <person name="Blanc G."/>
            <person name="Decker E.L."/>
            <person name="van Gessel N."/>
            <person name="Grimwood J."/>
            <person name="Hayes R.D."/>
            <person name="Graham S.W."/>
            <person name="Gunter L.E."/>
            <person name="McDaniel S.F."/>
            <person name="Hoernstein S.N.W."/>
            <person name="Larsson A."/>
            <person name="Li F.W."/>
            <person name="Perroud P.F."/>
            <person name="Phillips J."/>
            <person name="Ranjan P."/>
            <person name="Rokshar D.S."/>
            <person name="Rothfels C.J."/>
            <person name="Schneider L."/>
            <person name="Shu S."/>
            <person name="Stevenson D.W."/>
            <person name="Thummler F."/>
            <person name="Tillich M."/>
            <person name="Villarreal Aguilar J.C."/>
            <person name="Widiez T."/>
            <person name="Wong G.K."/>
            <person name="Wymore A."/>
            <person name="Zhang Y."/>
            <person name="Zimmer A.D."/>
            <person name="Quatrano R.S."/>
            <person name="Mayer K.F.X."/>
            <person name="Goodstein D."/>
            <person name="Casacuberta J.M."/>
            <person name="Vandepoele K."/>
            <person name="Reski R."/>
            <person name="Cuming A.C."/>
            <person name="Tuskan G.A."/>
            <person name="Maumus F."/>
            <person name="Salse J."/>
            <person name="Schmutz J."/>
            <person name="Rensing S.A."/>
        </authorList>
    </citation>
    <scope>NUCLEOTIDE SEQUENCE [LARGE SCALE GENOMIC DNA]</scope>
    <source>
        <strain evidence="1 2">cv. Gransden 2004</strain>
    </source>
</reference>
<dbReference type="Gramene" id="Pp3c6_24940V3.3">
    <property type="protein sequence ID" value="Pp3c6_24940V3.3"/>
    <property type="gene ID" value="Pp3c6_24940"/>
</dbReference>
<dbReference type="PANTHER" id="PTHR46737:SF2">
    <property type="entry name" value="OS02G0827600 PROTEIN"/>
    <property type="match status" value="1"/>
</dbReference>
<reference evidence="1 2" key="1">
    <citation type="journal article" date="2008" name="Science">
        <title>The Physcomitrella genome reveals evolutionary insights into the conquest of land by plants.</title>
        <authorList>
            <person name="Rensing S."/>
            <person name="Lang D."/>
            <person name="Zimmer A."/>
            <person name="Terry A."/>
            <person name="Salamov A."/>
            <person name="Shapiro H."/>
            <person name="Nishiyama T."/>
            <person name="Perroud P.-F."/>
            <person name="Lindquist E."/>
            <person name="Kamisugi Y."/>
            <person name="Tanahashi T."/>
            <person name="Sakakibara K."/>
            <person name="Fujita T."/>
            <person name="Oishi K."/>
            <person name="Shin-I T."/>
            <person name="Kuroki Y."/>
            <person name="Toyoda A."/>
            <person name="Suzuki Y."/>
            <person name="Hashimoto A."/>
            <person name="Yamaguchi K."/>
            <person name="Sugano A."/>
            <person name="Kohara Y."/>
            <person name="Fujiyama A."/>
            <person name="Anterola A."/>
            <person name="Aoki S."/>
            <person name="Ashton N."/>
            <person name="Barbazuk W.B."/>
            <person name="Barker E."/>
            <person name="Bennetzen J."/>
            <person name="Bezanilla M."/>
            <person name="Blankenship R."/>
            <person name="Cho S.H."/>
            <person name="Dutcher S."/>
            <person name="Estelle M."/>
            <person name="Fawcett J.A."/>
            <person name="Gundlach H."/>
            <person name="Hanada K."/>
            <person name="Heyl A."/>
            <person name="Hicks K.A."/>
            <person name="Hugh J."/>
            <person name="Lohr M."/>
            <person name="Mayer K."/>
            <person name="Melkozernov A."/>
            <person name="Murata T."/>
            <person name="Nelson D."/>
            <person name="Pils B."/>
            <person name="Prigge M."/>
            <person name="Reiss B."/>
            <person name="Renner T."/>
            <person name="Rombauts S."/>
            <person name="Rushton P."/>
            <person name="Sanderfoot A."/>
            <person name="Schween G."/>
            <person name="Shiu S.-H."/>
            <person name="Stueber K."/>
            <person name="Theodoulou F.L."/>
            <person name="Tu H."/>
            <person name="Van de Peer Y."/>
            <person name="Verrier P.J."/>
            <person name="Waters E."/>
            <person name="Wood A."/>
            <person name="Yang L."/>
            <person name="Cove D."/>
            <person name="Cuming A."/>
            <person name="Hasebe M."/>
            <person name="Lucas S."/>
            <person name="Mishler D.B."/>
            <person name="Reski R."/>
            <person name="Grigoriev I."/>
            <person name="Quatrano R.S."/>
            <person name="Boore J.L."/>
        </authorList>
    </citation>
    <scope>NUCLEOTIDE SEQUENCE [LARGE SCALE GENOMIC DNA]</scope>
    <source>
        <strain evidence="1 2">cv. Gransden 2004</strain>
    </source>
</reference>
<protein>
    <submittedName>
        <fullName evidence="1">Uncharacterized protein</fullName>
    </submittedName>
</protein>
<accession>A0A7I4FS85</accession>
<sequence length="276" mass="31489">MLCSKYCFARALCSSVGLEPPLGKAWEVKLGWKIERAERVKATAAIGNGQAGGDFLERERSVAVSSRVGARERRLQKVHEERRRRKSEEEGKYPEWATVLENAAKEDEELREILGDTIGNPEEMKRRVEERVGRKGRRISDARTGSTIPMAVSFRDFDSMDSHIWLEFYAPPTDKDMDLIGSVFRSWFVLGRLGGFNSMNMQIIKVPLNAPLRYSTEKAQEALSAFFHDISDVEFQESWARVCFVGIKQLVFGGKHLGDWDEDLKSNEDGYRAYKI</sequence>
<evidence type="ECO:0000313" key="2">
    <source>
        <dbReference type="Proteomes" id="UP000006727"/>
    </source>
</evidence>
<gene>
    <name evidence="1" type="primary">LOC112283106</name>
</gene>
<name>A0A7I4FS85_PHYPA</name>
<keyword evidence="2" id="KW-1185">Reference proteome</keyword>